<dbReference type="Gene3D" id="2.40.170.20">
    <property type="entry name" value="TonB-dependent receptor, beta-barrel domain"/>
    <property type="match status" value="1"/>
</dbReference>
<dbReference type="InterPro" id="IPR036942">
    <property type="entry name" value="Beta-barrel_TonB_sf"/>
</dbReference>
<dbReference type="AlphaFoldDB" id="A0A7Z6ZVC3"/>
<comment type="caution">
    <text evidence="13">The sequence shown here is derived from an EMBL/GenBank/DDBJ whole genome shotgun (WGS) entry which is preliminary data.</text>
</comment>
<feature type="signal peptide" evidence="10">
    <location>
        <begin position="1"/>
        <end position="31"/>
    </location>
</feature>
<keyword evidence="6 8" id="KW-0472">Membrane</keyword>
<feature type="chain" id="PRO_5031066848" evidence="10">
    <location>
        <begin position="32"/>
        <end position="1002"/>
    </location>
</feature>
<proteinExistence type="inferred from homology"/>
<accession>A0A7Z6ZVC3</accession>
<evidence type="ECO:0000313" key="13">
    <source>
        <dbReference type="EMBL" id="RUO42011.1"/>
    </source>
</evidence>
<dbReference type="RefSeq" id="WP_169930737.1">
    <property type="nucleotide sequence ID" value="NZ_PIPR01000001.1"/>
</dbReference>
<evidence type="ECO:0000256" key="10">
    <source>
        <dbReference type="SAM" id="SignalP"/>
    </source>
</evidence>
<dbReference type="PANTHER" id="PTHR47234">
    <property type="match status" value="1"/>
</dbReference>
<dbReference type="Pfam" id="PF00593">
    <property type="entry name" value="TonB_dep_Rec_b-barrel"/>
    <property type="match status" value="1"/>
</dbReference>
<keyword evidence="3 8" id="KW-1134">Transmembrane beta strand</keyword>
<evidence type="ECO:0000256" key="4">
    <source>
        <dbReference type="ARBA" id="ARBA00022692"/>
    </source>
</evidence>
<dbReference type="PROSITE" id="PS52016">
    <property type="entry name" value="TONB_DEPENDENT_REC_3"/>
    <property type="match status" value="1"/>
</dbReference>
<keyword evidence="4 8" id="KW-0812">Transmembrane</keyword>
<dbReference type="InterPro" id="IPR037066">
    <property type="entry name" value="Plug_dom_sf"/>
</dbReference>
<gene>
    <name evidence="13" type="ORF">CWE22_07670</name>
</gene>
<dbReference type="InterPro" id="IPR000531">
    <property type="entry name" value="Beta-barrel_TonB"/>
</dbReference>
<evidence type="ECO:0000256" key="5">
    <source>
        <dbReference type="ARBA" id="ARBA00023077"/>
    </source>
</evidence>
<keyword evidence="14" id="KW-1185">Reference proteome</keyword>
<keyword evidence="5 9" id="KW-0798">TonB box</keyword>
<sequence length="1002" mass="110518">MNKYNKSVSTQAKLTKVAAAVALVLSSQAFAQQVEDDAEAAQPDKSVERITVVGSNIKNAQVSDALAVSVISAEEIGELGVESLDDLLQLIPENGQNFMSEAENISGGVNSARGDVGSYNLRNLGTGNTLILLNGRRMVNSATYQTEEVGGSFVPVNSANVNMIPVFGLDQVEVLRDGASAIYGADAVAGVVNHVVKSDFVGFNVSARYSDFENFSSPAQQLQVEWGEDFNDGRTNVSFFGGFYKRDRINSQDDERWADSDFRRLIPEGSPWAGDTRFRNDSANSLYGQYDLITRASGVGVNGSITDNAGEFETYPVGDPRCEYDINEYICGAVDGQGVYRYNLNADRDLRSKMDRTNLFLFVNHEFDNGLESFSEVSYYASNTNLRRHPTSPFSAVKLRVGAENYYNPLGPCGSPNRLPDELIPDVPCSGLELEIDNYRFAEIPRIVNNDGDSYRFLQGFRGVWGMWDWEGAVTHSKATKDDVTSNRVSNNLMAEALFDPTPNAYNPFSGGVNSNIERALIDVYRSSETELTMFDFKMANPAIYELPAGPVGFVAGVEYREESFKDDRDPRLDGTIQFTSYDGETYPFVSDVVNSSPTPDSSGERDVTSFFTELQIPVLETLDVQAAIRYEDFSDTISTTVGKVAFGWSPNDMFMLRGSWSEAFRAPNLVTINESIVARNNTRTDYTCLYAAEFGGDPNQDELDCRNSVQRVAQGSDQLVPEESVNTNLGIVFNPMDDLTLTVDYWTIEKENTIGLFGEENHTLLDLVMRLENGLSNCDSASFNAAVARGDIDPGTAGFYEAAGICPAGEISQITDQYANLDTRTLAGFDVGVYYSVNSDYGRFSFKYNGSFLEKFEQSAGGDAKVLVEAQESGLLPASFPVTGFADLIGRDGNQEQRHSARLSWRKEAYAASLTGNRIGSFYQSDLTLDDGTRYVIPAMTTFNATFDYTVLLNNVDTRFRVGVVNLFDERAPLADGYFGFFSDAHRDYGRQFYIDVSARF</sequence>
<dbReference type="InterPro" id="IPR039426">
    <property type="entry name" value="TonB-dep_rcpt-like"/>
</dbReference>
<reference evidence="14" key="1">
    <citation type="journal article" date="2018" name="Front. Microbiol.">
        <title>Genome-Based Analysis Reveals the Taxonomy and Diversity of the Family Idiomarinaceae.</title>
        <authorList>
            <person name="Liu Y."/>
            <person name="Lai Q."/>
            <person name="Shao Z."/>
        </authorList>
    </citation>
    <scope>NUCLEOTIDE SEQUENCE [LARGE SCALE GENOMIC DNA]</scope>
    <source>
        <strain evidence="14">KYW314</strain>
    </source>
</reference>
<comment type="subcellular location">
    <subcellularLocation>
        <location evidence="1 8">Cell outer membrane</location>
        <topology evidence="1 8">Multi-pass membrane protein</topology>
    </subcellularLocation>
</comment>
<dbReference type="Proteomes" id="UP000287766">
    <property type="component" value="Unassembled WGS sequence"/>
</dbReference>
<feature type="domain" description="TonB-dependent receptor plug" evidence="12">
    <location>
        <begin position="66"/>
        <end position="191"/>
    </location>
</feature>
<feature type="domain" description="TonB-dependent receptor-like beta-barrel" evidence="11">
    <location>
        <begin position="498"/>
        <end position="968"/>
    </location>
</feature>
<dbReference type="EMBL" id="PIPR01000001">
    <property type="protein sequence ID" value="RUO42011.1"/>
    <property type="molecule type" value="Genomic_DNA"/>
</dbReference>
<evidence type="ECO:0000313" key="14">
    <source>
        <dbReference type="Proteomes" id="UP000287766"/>
    </source>
</evidence>
<dbReference type="GO" id="GO:0009279">
    <property type="term" value="C:cell outer membrane"/>
    <property type="evidence" value="ECO:0007669"/>
    <property type="project" value="UniProtKB-SubCell"/>
</dbReference>
<dbReference type="Gene3D" id="2.170.130.10">
    <property type="entry name" value="TonB-dependent receptor, plug domain"/>
    <property type="match status" value="1"/>
</dbReference>
<protein>
    <submittedName>
        <fullName evidence="13">TonB-dependent receptor</fullName>
    </submittedName>
</protein>
<organism evidence="13 14">
    <name type="scientific">Pseudidiomarina aestuarii</name>
    <dbReference type="NCBI Taxonomy" id="624146"/>
    <lineage>
        <taxon>Bacteria</taxon>
        <taxon>Pseudomonadati</taxon>
        <taxon>Pseudomonadota</taxon>
        <taxon>Gammaproteobacteria</taxon>
        <taxon>Alteromonadales</taxon>
        <taxon>Idiomarinaceae</taxon>
        <taxon>Pseudidiomarina</taxon>
    </lineage>
</organism>
<evidence type="ECO:0000256" key="3">
    <source>
        <dbReference type="ARBA" id="ARBA00022452"/>
    </source>
</evidence>
<dbReference type="Pfam" id="PF07715">
    <property type="entry name" value="Plug"/>
    <property type="match status" value="1"/>
</dbReference>
<evidence type="ECO:0000259" key="12">
    <source>
        <dbReference type="Pfam" id="PF07715"/>
    </source>
</evidence>
<evidence type="ECO:0000256" key="9">
    <source>
        <dbReference type="RuleBase" id="RU003357"/>
    </source>
</evidence>
<evidence type="ECO:0000256" key="1">
    <source>
        <dbReference type="ARBA" id="ARBA00004571"/>
    </source>
</evidence>
<name>A0A7Z6ZVC3_9GAMM</name>
<keyword evidence="7 8" id="KW-0998">Cell outer membrane</keyword>
<dbReference type="SUPFAM" id="SSF56935">
    <property type="entry name" value="Porins"/>
    <property type="match status" value="1"/>
</dbReference>
<dbReference type="InterPro" id="IPR012910">
    <property type="entry name" value="Plug_dom"/>
</dbReference>
<keyword evidence="13" id="KW-0675">Receptor</keyword>
<keyword evidence="2 8" id="KW-0813">Transport</keyword>
<keyword evidence="10" id="KW-0732">Signal</keyword>
<evidence type="ECO:0000256" key="6">
    <source>
        <dbReference type="ARBA" id="ARBA00023136"/>
    </source>
</evidence>
<dbReference type="PANTHER" id="PTHR47234:SF2">
    <property type="entry name" value="TONB-DEPENDENT RECEPTOR"/>
    <property type="match status" value="1"/>
</dbReference>
<evidence type="ECO:0000256" key="7">
    <source>
        <dbReference type="ARBA" id="ARBA00023237"/>
    </source>
</evidence>
<evidence type="ECO:0000256" key="2">
    <source>
        <dbReference type="ARBA" id="ARBA00022448"/>
    </source>
</evidence>
<comment type="similarity">
    <text evidence="8 9">Belongs to the TonB-dependent receptor family.</text>
</comment>
<evidence type="ECO:0000259" key="11">
    <source>
        <dbReference type="Pfam" id="PF00593"/>
    </source>
</evidence>
<evidence type="ECO:0000256" key="8">
    <source>
        <dbReference type="PROSITE-ProRule" id="PRU01360"/>
    </source>
</evidence>